<dbReference type="GeneID" id="111318662"/>
<reference evidence="4" key="1">
    <citation type="submission" date="2025-08" db="UniProtKB">
        <authorList>
            <consortium name="RefSeq"/>
        </authorList>
    </citation>
    <scope>IDENTIFICATION</scope>
    <source>
        <tissue evidence="4">Fruit stalk</tissue>
    </source>
</reference>
<dbReference type="InterPro" id="IPR008480">
    <property type="entry name" value="DUF761_pln"/>
</dbReference>
<dbReference type="OrthoDB" id="680761at2759"/>
<proteinExistence type="predicted"/>
<dbReference type="PANTHER" id="PTHR35997:SF16">
    <property type="entry name" value="DUF4408 DOMAIN-CONTAINING PROTEIN"/>
    <property type="match status" value="1"/>
</dbReference>
<feature type="region of interest" description="Disordered" evidence="1">
    <location>
        <begin position="117"/>
        <end position="236"/>
    </location>
</feature>
<keyword evidence="3" id="KW-1185">Reference proteome</keyword>
<dbReference type="KEGG" id="dzi:111318662"/>
<organism evidence="3 4">
    <name type="scientific">Durio zibethinus</name>
    <name type="common">Durian</name>
    <dbReference type="NCBI Taxonomy" id="66656"/>
    <lineage>
        <taxon>Eukaryota</taxon>
        <taxon>Viridiplantae</taxon>
        <taxon>Streptophyta</taxon>
        <taxon>Embryophyta</taxon>
        <taxon>Tracheophyta</taxon>
        <taxon>Spermatophyta</taxon>
        <taxon>Magnoliopsida</taxon>
        <taxon>eudicotyledons</taxon>
        <taxon>Gunneridae</taxon>
        <taxon>Pentapetalae</taxon>
        <taxon>rosids</taxon>
        <taxon>malvids</taxon>
        <taxon>Malvales</taxon>
        <taxon>Malvaceae</taxon>
        <taxon>Helicteroideae</taxon>
        <taxon>Durio</taxon>
    </lineage>
</organism>
<accession>A0A6P6BJG9</accession>
<evidence type="ECO:0000256" key="1">
    <source>
        <dbReference type="SAM" id="MobiDB-lite"/>
    </source>
</evidence>
<dbReference type="Proteomes" id="UP000515121">
    <property type="component" value="Unplaced"/>
</dbReference>
<evidence type="ECO:0000313" key="3">
    <source>
        <dbReference type="Proteomes" id="UP000515121"/>
    </source>
</evidence>
<evidence type="ECO:0000313" key="4">
    <source>
        <dbReference type="RefSeq" id="XP_022777270.1"/>
    </source>
</evidence>
<feature type="compositionally biased region" description="Basic and acidic residues" evidence="1">
    <location>
        <begin position="117"/>
        <end position="154"/>
    </location>
</feature>
<sequence>MTMPSANLMENPVKPHKFKNYQKANGMSFAFLFSIVIYISIFYIFSLSPSTLFSNTKFWFVISNTLILIIAADYGAFSSSKDQKRDLYEEYALHSQTRRRSTAASFVPHPEIVTKSIPKEEESLKEKKKEDVADQKKNEIPERIVEVVKIEPKTDNSQAESPQPEHPMKADNEACDQVINKKKIEPKTIRRSKSDKVKRATFDDKNNLQRSKTEKHEPSAKQNEFPAEENEFSTMSDEELNRRVEEFIQNFNRQIRLQGARNRQLLEYEFE</sequence>
<keyword evidence="2" id="KW-1133">Transmembrane helix</keyword>
<gene>
    <name evidence="4" type="primary">LOC111318662</name>
</gene>
<keyword evidence="2" id="KW-0812">Transmembrane</keyword>
<name>A0A6P6BJG9_DURZI</name>
<feature type="transmembrane region" description="Helical" evidence="2">
    <location>
        <begin position="58"/>
        <end position="77"/>
    </location>
</feature>
<dbReference type="AlphaFoldDB" id="A0A6P6BJG9"/>
<evidence type="ECO:0000256" key="2">
    <source>
        <dbReference type="SAM" id="Phobius"/>
    </source>
</evidence>
<dbReference type="PANTHER" id="PTHR35997">
    <property type="entry name" value="COTTON FIBER PROTEIN-RELATED"/>
    <property type="match status" value="1"/>
</dbReference>
<feature type="transmembrane region" description="Helical" evidence="2">
    <location>
        <begin position="24"/>
        <end position="46"/>
    </location>
</feature>
<dbReference type="RefSeq" id="XP_022777270.1">
    <property type="nucleotide sequence ID" value="XM_022921535.1"/>
</dbReference>
<dbReference type="Pfam" id="PF05553">
    <property type="entry name" value="DUF761"/>
    <property type="match status" value="1"/>
</dbReference>
<feature type="compositionally biased region" description="Basic and acidic residues" evidence="1">
    <location>
        <begin position="182"/>
        <end position="219"/>
    </location>
</feature>
<keyword evidence="2" id="KW-0472">Membrane</keyword>
<protein>
    <submittedName>
        <fullName evidence="4">Uncharacterized protein LOC111318662</fullName>
    </submittedName>
</protein>